<feature type="transmembrane region" description="Helical" evidence="7">
    <location>
        <begin position="52"/>
        <end position="70"/>
    </location>
</feature>
<feature type="transmembrane region" description="Helical" evidence="7">
    <location>
        <begin position="209"/>
        <end position="231"/>
    </location>
</feature>
<dbReference type="PANTHER" id="PTHR33048">
    <property type="entry name" value="PTH11-LIKE INTEGRAL MEMBRANE PROTEIN (AFU_ORTHOLOGUE AFUA_5G11245)"/>
    <property type="match status" value="1"/>
</dbReference>
<reference evidence="9 10" key="1">
    <citation type="submission" date="2023-01" db="EMBL/GenBank/DDBJ databases">
        <title>Analysis of 21 Apiospora genomes using comparative genomics revels a genus with tremendous synthesis potential of carbohydrate active enzymes and secondary metabolites.</title>
        <authorList>
            <person name="Sorensen T."/>
        </authorList>
    </citation>
    <scope>NUCLEOTIDE SEQUENCE [LARGE SCALE GENOMIC DNA]</scope>
    <source>
        <strain evidence="9 10">CBS 117206</strain>
    </source>
</reference>
<feature type="region of interest" description="Disordered" evidence="6">
    <location>
        <begin position="321"/>
        <end position="340"/>
    </location>
</feature>
<evidence type="ECO:0000256" key="1">
    <source>
        <dbReference type="ARBA" id="ARBA00004141"/>
    </source>
</evidence>
<feature type="transmembrane region" description="Helical" evidence="7">
    <location>
        <begin position="280"/>
        <end position="300"/>
    </location>
</feature>
<dbReference type="EMBL" id="JAQQWP010000003">
    <property type="protein sequence ID" value="KAK8123706.1"/>
    <property type="molecule type" value="Genomic_DNA"/>
</dbReference>
<feature type="domain" description="Rhodopsin" evidence="8">
    <location>
        <begin position="36"/>
        <end position="147"/>
    </location>
</feature>
<dbReference type="Pfam" id="PF20684">
    <property type="entry name" value="Fung_rhodopsin"/>
    <property type="match status" value="2"/>
</dbReference>
<organism evidence="9 10">
    <name type="scientific">Apiospora kogelbergensis</name>
    <dbReference type="NCBI Taxonomy" id="1337665"/>
    <lineage>
        <taxon>Eukaryota</taxon>
        <taxon>Fungi</taxon>
        <taxon>Dikarya</taxon>
        <taxon>Ascomycota</taxon>
        <taxon>Pezizomycotina</taxon>
        <taxon>Sordariomycetes</taxon>
        <taxon>Xylariomycetidae</taxon>
        <taxon>Amphisphaeriales</taxon>
        <taxon>Apiosporaceae</taxon>
        <taxon>Apiospora</taxon>
    </lineage>
</organism>
<keyword evidence="2 7" id="KW-0812">Transmembrane</keyword>
<evidence type="ECO:0000256" key="3">
    <source>
        <dbReference type="ARBA" id="ARBA00022989"/>
    </source>
</evidence>
<dbReference type="InterPro" id="IPR049326">
    <property type="entry name" value="Rhodopsin_dom_fungi"/>
</dbReference>
<evidence type="ECO:0000256" key="2">
    <source>
        <dbReference type="ARBA" id="ARBA00022692"/>
    </source>
</evidence>
<feature type="transmembrane region" description="Helical" evidence="7">
    <location>
        <begin position="130"/>
        <end position="147"/>
    </location>
</feature>
<evidence type="ECO:0000256" key="4">
    <source>
        <dbReference type="ARBA" id="ARBA00023136"/>
    </source>
</evidence>
<evidence type="ECO:0000313" key="9">
    <source>
        <dbReference type="EMBL" id="KAK8123706.1"/>
    </source>
</evidence>
<evidence type="ECO:0000256" key="6">
    <source>
        <dbReference type="SAM" id="MobiDB-lite"/>
    </source>
</evidence>
<feature type="domain" description="Rhodopsin" evidence="8">
    <location>
        <begin position="162"/>
        <end position="306"/>
    </location>
</feature>
<feature type="transmembrane region" description="Helical" evidence="7">
    <location>
        <begin position="20"/>
        <end position="40"/>
    </location>
</feature>
<evidence type="ECO:0000259" key="8">
    <source>
        <dbReference type="Pfam" id="PF20684"/>
    </source>
</evidence>
<name>A0AAW0R493_9PEZI</name>
<protein>
    <recommendedName>
        <fullName evidence="8">Rhodopsin domain-containing protein</fullName>
    </recommendedName>
</protein>
<sequence>MDPASLPPPPLDVNRGPEILAVTGTLVGVTLCVVLLRIWVRLRLVRQLGWDDFFVVAAMALLFAEMMIIIPEVRYGAGRHFQYIQPPEHIAIGLHLNFATQPMCLVALTLTKVSVGVFLLRLAPTKKFRMFIHAIIAFTVLSSTAGFCKPTLVPNYKTAHQLIHMQILTSMGFHAVTVFFQCRPISFNWDNTTPGGKCIPARNLKIATYFNSILSALTDLIFALLPIPMLINVQLNWKAKSAIIGILSLGIFATAAAIAKMAYLSNYGKYGDLLFDSADITIWTTIEITVAMIAGSIPCLKPLFKKILDLSSAYRGGKSSNQRYYGQGSSHGHGRSRNSTFAHRRRTLMKSEENGRFEMFGNGVDGSRSNFVNDNSASCTVKGGQFGRNVSTAAHDSDSEEYILQGIMSEVPAGITKTVHVTVENRSNYGKGADMA</sequence>
<evidence type="ECO:0000313" key="10">
    <source>
        <dbReference type="Proteomes" id="UP001392437"/>
    </source>
</evidence>
<evidence type="ECO:0000256" key="5">
    <source>
        <dbReference type="ARBA" id="ARBA00038359"/>
    </source>
</evidence>
<dbReference type="AlphaFoldDB" id="A0AAW0R493"/>
<dbReference type="Proteomes" id="UP001392437">
    <property type="component" value="Unassembled WGS sequence"/>
</dbReference>
<proteinExistence type="inferred from homology"/>
<comment type="caution">
    <text evidence="9">The sequence shown here is derived from an EMBL/GenBank/DDBJ whole genome shotgun (WGS) entry which is preliminary data.</text>
</comment>
<feature type="transmembrane region" description="Helical" evidence="7">
    <location>
        <begin position="243"/>
        <end position="264"/>
    </location>
</feature>
<dbReference type="GO" id="GO:0016020">
    <property type="term" value="C:membrane"/>
    <property type="evidence" value="ECO:0007669"/>
    <property type="project" value="UniProtKB-SubCell"/>
</dbReference>
<dbReference type="PANTHER" id="PTHR33048:SF167">
    <property type="entry name" value="INTEGRAL MEMBRANE PROTEIN"/>
    <property type="match status" value="1"/>
</dbReference>
<evidence type="ECO:0000256" key="7">
    <source>
        <dbReference type="SAM" id="Phobius"/>
    </source>
</evidence>
<keyword evidence="10" id="KW-1185">Reference proteome</keyword>
<gene>
    <name evidence="9" type="ORF">PG999_003624</name>
</gene>
<accession>A0AAW0R493</accession>
<feature type="transmembrane region" description="Helical" evidence="7">
    <location>
        <begin position="90"/>
        <end position="110"/>
    </location>
</feature>
<keyword evidence="4 7" id="KW-0472">Membrane</keyword>
<comment type="subcellular location">
    <subcellularLocation>
        <location evidence="1">Membrane</location>
        <topology evidence="1">Multi-pass membrane protein</topology>
    </subcellularLocation>
</comment>
<comment type="similarity">
    <text evidence="5">Belongs to the SAT4 family.</text>
</comment>
<dbReference type="InterPro" id="IPR052337">
    <property type="entry name" value="SAT4-like"/>
</dbReference>
<keyword evidence="3 7" id="KW-1133">Transmembrane helix</keyword>